<name>A0A6C0DZM7_9ZZZZ</name>
<keyword evidence="1" id="KW-1133">Transmembrane helix</keyword>
<feature type="transmembrane region" description="Helical" evidence="1">
    <location>
        <begin position="6"/>
        <end position="33"/>
    </location>
</feature>
<keyword evidence="1" id="KW-0472">Membrane</keyword>
<sequence>MSFLDMLYAFGILCALCTFAIIILFGILVFCVLQMDIGVQRAYATLVSFNSVGMSAINLEYNIPSVGIFGLVNYDMIEEEMCLAYNTMYNLTPEMLNKVVGQINGTQNNAILQQFIKVFKDDFALNIHITDERFKILIKKIVDLHY</sequence>
<protein>
    <submittedName>
        <fullName evidence="2">Uncharacterized protein</fullName>
    </submittedName>
</protein>
<keyword evidence="1" id="KW-0812">Transmembrane</keyword>
<evidence type="ECO:0000256" key="1">
    <source>
        <dbReference type="SAM" id="Phobius"/>
    </source>
</evidence>
<dbReference type="EMBL" id="MN739698">
    <property type="protein sequence ID" value="QHT21902.1"/>
    <property type="molecule type" value="Genomic_DNA"/>
</dbReference>
<proteinExistence type="predicted"/>
<organism evidence="2">
    <name type="scientific">viral metagenome</name>
    <dbReference type="NCBI Taxonomy" id="1070528"/>
    <lineage>
        <taxon>unclassified sequences</taxon>
        <taxon>metagenomes</taxon>
        <taxon>organismal metagenomes</taxon>
    </lineage>
</organism>
<dbReference type="AlphaFoldDB" id="A0A6C0DZM7"/>
<accession>A0A6C0DZM7</accession>
<reference evidence="2" key="1">
    <citation type="journal article" date="2020" name="Nature">
        <title>Giant virus diversity and host interactions through global metagenomics.</title>
        <authorList>
            <person name="Schulz F."/>
            <person name="Roux S."/>
            <person name="Paez-Espino D."/>
            <person name="Jungbluth S."/>
            <person name="Walsh D.A."/>
            <person name="Denef V.J."/>
            <person name="McMahon K.D."/>
            <person name="Konstantinidis K.T."/>
            <person name="Eloe-Fadrosh E.A."/>
            <person name="Kyrpides N.C."/>
            <person name="Woyke T."/>
        </authorList>
    </citation>
    <scope>NUCLEOTIDE SEQUENCE</scope>
    <source>
        <strain evidence="2">GVMAG-M-3300023179-103</strain>
    </source>
</reference>
<evidence type="ECO:0000313" key="2">
    <source>
        <dbReference type="EMBL" id="QHT21902.1"/>
    </source>
</evidence>